<evidence type="ECO:0008006" key="4">
    <source>
        <dbReference type="Google" id="ProtNLM"/>
    </source>
</evidence>
<feature type="region of interest" description="Disordered" evidence="1">
    <location>
        <begin position="23"/>
        <end position="53"/>
    </location>
</feature>
<evidence type="ECO:0000313" key="2">
    <source>
        <dbReference type="EMBL" id="MDC0744629.1"/>
    </source>
</evidence>
<keyword evidence="3" id="KW-1185">Reference proteome</keyword>
<protein>
    <recommendedName>
        <fullName evidence="4">Lipoprotein</fullName>
    </recommendedName>
</protein>
<evidence type="ECO:0000313" key="3">
    <source>
        <dbReference type="Proteomes" id="UP001221411"/>
    </source>
</evidence>
<feature type="compositionally biased region" description="Gly residues" evidence="1">
    <location>
        <begin position="25"/>
        <end position="36"/>
    </location>
</feature>
<dbReference type="EMBL" id="JAQNDO010000001">
    <property type="protein sequence ID" value="MDC0744629.1"/>
    <property type="molecule type" value="Genomic_DNA"/>
</dbReference>
<gene>
    <name evidence="2" type="ORF">POL67_25075</name>
</gene>
<organism evidence="2 3">
    <name type="scientific">Polyangium mundeleinium</name>
    <dbReference type="NCBI Taxonomy" id="2995306"/>
    <lineage>
        <taxon>Bacteria</taxon>
        <taxon>Pseudomonadati</taxon>
        <taxon>Myxococcota</taxon>
        <taxon>Polyangia</taxon>
        <taxon>Polyangiales</taxon>
        <taxon>Polyangiaceae</taxon>
        <taxon>Polyangium</taxon>
    </lineage>
</organism>
<dbReference type="RefSeq" id="WP_271921354.1">
    <property type="nucleotide sequence ID" value="NZ_JAQNDO010000001.1"/>
</dbReference>
<accession>A0ABT5ETF4</accession>
<comment type="caution">
    <text evidence="2">The sequence shown here is derived from an EMBL/GenBank/DDBJ whole genome shotgun (WGS) entry which is preliminary data.</text>
</comment>
<name>A0ABT5ETF4_9BACT</name>
<reference evidence="2 3" key="1">
    <citation type="submission" date="2022-11" db="EMBL/GenBank/DDBJ databases">
        <title>Minimal conservation of predation-associated metabolite biosynthetic gene clusters underscores biosynthetic potential of Myxococcota including descriptions for ten novel species: Archangium lansinium sp. nov., Myxococcus landrumus sp. nov., Nannocystis bai.</title>
        <authorList>
            <person name="Ahearne A."/>
            <person name="Stevens C."/>
            <person name="Dowd S."/>
        </authorList>
    </citation>
    <scope>NUCLEOTIDE SEQUENCE [LARGE SCALE GENOMIC DNA]</scope>
    <source>
        <strain evidence="2 3">RJM3</strain>
    </source>
</reference>
<sequence length="201" mass="20839">MALLCFLALPACSSERDDIFSRGGNQWGGNGDGGGSASSASSSSSGGGGGAPCDSSPGMLSFHGVRTSTSSGTKTMVSGKYGIPYDNQLSAEQGEELLWIDADDVGWSVTLLLHLEAAIDPPLTITRNTVPHYVYDACFNASVAPEDRHCGDETFEVTVNSLSWNRIQGTFKGRTIAEDGSSVLDVDAGAFDVPIVPAPGT</sequence>
<evidence type="ECO:0000256" key="1">
    <source>
        <dbReference type="SAM" id="MobiDB-lite"/>
    </source>
</evidence>
<dbReference type="Proteomes" id="UP001221411">
    <property type="component" value="Unassembled WGS sequence"/>
</dbReference>
<proteinExistence type="predicted"/>